<dbReference type="GO" id="GO:0000776">
    <property type="term" value="C:kinetochore"/>
    <property type="evidence" value="ECO:0007669"/>
    <property type="project" value="InterPro"/>
</dbReference>
<dbReference type="PANTHER" id="PTHR16684:SF11">
    <property type="entry name" value="CENTROMERE PROTEIN C"/>
    <property type="match status" value="1"/>
</dbReference>
<dbReference type="GO" id="GO:0019237">
    <property type="term" value="F:centromeric DNA binding"/>
    <property type="evidence" value="ECO:0007669"/>
    <property type="project" value="InterPro"/>
</dbReference>
<dbReference type="GO" id="GO:0005634">
    <property type="term" value="C:nucleus"/>
    <property type="evidence" value="ECO:0007669"/>
    <property type="project" value="UniProtKB-SubCell"/>
</dbReference>
<proteinExistence type="inferred from homology"/>
<reference evidence="5" key="1">
    <citation type="journal article" date="2019" name="Toxins">
        <title>Detection of Abrin-Like and Prepropulchellin-Like Toxin Genes and Transcripts Using Whole Genome Sequencing and Full-Length Transcript Sequencing of Abrus precatorius.</title>
        <authorList>
            <person name="Hovde B.T."/>
            <person name="Daligault H.E."/>
            <person name="Hanschen E.R."/>
            <person name="Kunde Y.A."/>
            <person name="Johnson M.B."/>
            <person name="Starkenburg S.R."/>
            <person name="Johnson S.L."/>
        </authorList>
    </citation>
    <scope>NUCLEOTIDE SEQUENCE [LARGE SCALE GENOMIC DNA]</scope>
</reference>
<reference evidence="6" key="2">
    <citation type="submission" date="2025-08" db="UniProtKB">
        <authorList>
            <consortium name="RefSeq"/>
        </authorList>
    </citation>
    <scope>IDENTIFICATION</scope>
    <source>
        <tissue evidence="6">Young leaves</tissue>
    </source>
</reference>
<evidence type="ECO:0000256" key="3">
    <source>
        <dbReference type="ARBA" id="ARBA00023242"/>
    </source>
</evidence>
<feature type="region of interest" description="Disordered" evidence="4">
    <location>
        <begin position="578"/>
        <end position="632"/>
    </location>
</feature>
<evidence type="ECO:0000256" key="4">
    <source>
        <dbReference type="SAM" id="MobiDB-lite"/>
    </source>
</evidence>
<comment type="similarity">
    <text evidence="2">Belongs to the CENP-C/MIF2 family.</text>
</comment>
<evidence type="ECO:0000256" key="2">
    <source>
        <dbReference type="ARBA" id="ARBA00010291"/>
    </source>
</evidence>
<dbReference type="GeneID" id="113855372"/>
<dbReference type="OrthoDB" id="1939643at2759"/>
<feature type="region of interest" description="Disordered" evidence="4">
    <location>
        <begin position="481"/>
        <end position="506"/>
    </location>
</feature>
<name>A0A8B8KGA6_ABRPR</name>
<dbReference type="RefSeq" id="XP_027342796.1">
    <property type="nucleotide sequence ID" value="XM_027486995.1"/>
</dbReference>
<accession>A0A8B8KGA6</accession>
<feature type="compositionally biased region" description="Basic and acidic residues" evidence="4">
    <location>
        <begin position="616"/>
        <end position="625"/>
    </location>
</feature>
<evidence type="ECO:0000313" key="6">
    <source>
        <dbReference type="RefSeq" id="XP_027342796.1"/>
    </source>
</evidence>
<feature type="compositionally biased region" description="Basic and acidic residues" evidence="4">
    <location>
        <begin position="488"/>
        <end position="497"/>
    </location>
</feature>
<dbReference type="GO" id="GO:0051315">
    <property type="term" value="P:attachment of mitotic spindle microtubules to kinetochore"/>
    <property type="evidence" value="ECO:0007669"/>
    <property type="project" value="TreeGrafter"/>
</dbReference>
<protein>
    <submittedName>
        <fullName evidence="6">Centromere protein C</fullName>
    </submittedName>
</protein>
<organism evidence="5 6">
    <name type="scientific">Abrus precatorius</name>
    <name type="common">Indian licorice</name>
    <name type="synonym">Glycine abrus</name>
    <dbReference type="NCBI Taxonomy" id="3816"/>
    <lineage>
        <taxon>Eukaryota</taxon>
        <taxon>Viridiplantae</taxon>
        <taxon>Streptophyta</taxon>
        <taxon>Embryophyta</taxon>
        <taxon>Tracheophyta</taxon>
        <taxon>Spermatophyta</taxon>
        <taxon>Magnoliopsida</taxon>
        <taxon>eudicotyledons</taxon>
        <taxon>Gunneridae</taxon>
        <taxon>Pentapetalae</taxon>
        <taxon>rosids</taxon>
        <taxon>fabids</taxon>
        <taxon>Fabales</taxon>
        <taxon>Fabaceae</taxon>
        <taxon>Papilionoideae</taxon>
        <taxon>50 kb inversion clade</taxon>
        <taxon>NPAAA clade</taxon>
        <taxon>indigoferoid/millettioid clade</taxon>
        <taxon>Abreae</taxon>
        <taxon>Abrus</taxon>
    </lineage>
</organism>
<dbReference type="GO" id="GO:0051455">
    <property type="term" value="P:spindle attachment to meiosis I kinetochore"/>
    <property type="evidence" value="ECO:0007669"/>
    <property type="project" value="TreeGrafter"/>
</dbReference>
<evidence type="ECO:0000313" key="5">
    <source>
        <dbReference type="Proteomes" id="UP000694853"/>
    </source>
</evidence>
<feature type="region of interest" description="Disordered" evidence="4">
    <location>
        <begin position="64"/>
        <end position="100"/>
    </location>
</feature>
<feature type="compositionally biased region" description="Acidic residues" evidence="4">
    <location>
        <begin position="87"/>
        <end position="100"/>
    </location>
</feature>
<dbReference type="PANTHER" id="PTHR16684">
    <property type="entry name" value="CENTROMERE PROTEIN C"/>
    <property type="match status" value="1"/>
</dbReference>
<feature type="compositionally biased region" description="Basic and acidic residues" evidence="4">
    <location>
        <begin position="582"/>
        <end position="600"/>
    </location>
</feature>
<dbReference type="AlphaFoldDB" id="A0A8B8KGA6"/>
<comment type="subcellular location">
    <subcellularLocation>
        <location evidence="1">Nucleus</location>
    </subcellularLocation>
</comment>
<dbReference type="Proteomes" id="UP000694853">
    <property type="component" value="Unplaced"/>
</dbReference>
<keyword evidence="3" id="KW-0539">Nucleus</keyword>
<feature type="region of interest" description="Disordered" evidence="4">
    <location>
        <begin position="163"/>
        <end position="194"/>
    </location>
</feature>
<keyword evidence="5" id="KW-1185">Reference proteome</keyword>
<dbReference type="KEGG" id="aprc:113855372"/>
<dbReference type="InterPro" id="IPR028386">
    <property type="entry name" value="CENP-C/Mif2/cnp3"/>
</dbReference>
<sequence>MEMEDNELEDPLSNYWGLSLFPSASLSPSNPIDLDQHLLTIHTHLRSMALRSPAKLAEQTKSIMDENPELFNSDNSRGPSSDKRNDDDDGGGDVVAEEDEEFCRLRRPALGLKRPRFSIKPTKKPSVESLLPTLDLDNLKDPVEFFLAHERLENAKREIQKQLGGVSFEPDQDNTSTRPRQRRPGLLENNQQSIKYRHRYPKETLDNNVCVQSSQEAFGSDSLDPVAENADKGGTCLKSLESEVADSSAVDENKLDEILDGLLSCSSEDLEGDGAITLLQERLLIKPIVLENLSLPDFPDNQVIDLKPLRSNSSKQRKPLSDIDNLLKGMNNKTPLRKDVRCPVQQLASPTPPRSPFAALSSLQKHISQSKQSVDPFSAQEIDHLSTRNCSPTLNVIPEFNLDSRKLSNERNTPITEDVIAIGKTRAVLDTDRNCASISEYSKNDNSGESSNKLIVPSIEDVITDDGTSLDEDTVRNCTTISQNPKMDNSREPRLDANIDSNEPCVDMDMDIGGSGMAERVMDDSLDRSNIEANESCQSENKVENRQTFTASVPMDDLNFNLVNPLAVQLNPAGHQANAMDKCTRRSDDDPEHCLQEKTDGSVVPVNGQKRVKLRSQRESKDKQLSRRQSLAAAGTAWKSGLRRSTRIKTRPLEYWKGERLVYGRVHESLATVIGVKCMSPGSDGKPTMKVKSFVSDTYKELLDLASLH</sequence>
<dbReference type="GO" id="GO:0051382">
    <property type="term" value="P:kinetochore assembly"/>
    <property type="evidence" value="ECO:0007669"/>
    <property type="project" value="InterPro"/>
</dbReference>
<evidence type="ECO:0000256" key="1">
    <source>
        <dbReference type="ARBA" id="ARBA00004123"/>
    </source>
</evidence>
<gene>
    <name evidence="6" type="primary">LOC113855372</name>
</gene>
<feature type="compositionally biased region" description="Polar residues" evidence="4">
    <location>
        <begin position="70"/>
        <end position="79"/>
    </location>
</feature>